<gene>
    <name evidence="2" type="ORF">BJF91_16935</name>
    <name evidence="1" type="ORF">GGQ71_000006</name>
</gene>
<dbReference type="AlphaFoldDB" id="A0A1Q9A2R4"/>
<reference evidence="2 3" key="1">
    <citation type="submission" date="2016-09" db="EMBL/GenBank/DDBJ databases">
        <title>Rhizobium oryziradicis sp. nov., isolated from the root of rice.</title>
        <authorList>
            <person name="Zhao J."/>
            <person name="Zhang X."/>
        </authorList>
    </citation>
    <scope>NUCLEOTIDE SEQUENCE [LARGE SCALE GENOMIC DNA]</scope>
    <source>
        <strain evidence="2 3">14971</strain>
    </source>
</reference>
<organism evidence="2 3">
    <name type="scientific">Allorhizobium taibaishanense</name>
    <dbReference type="NCBI Taxonomy" id="887144"/>
    <lineage>
        <taxon>Bacteria</taxon>
        <taxon>Pseudomonadati</taxon>
        <taxon>Pseudomonadota</taxon>
        <taxon>Alphaproteobacteria</taxon>
        <taxon>Hyphomicrobiales</taxon>
        <taxon>Rhizobiaceae</taxon>
        <taxon>Rhizobium/Agrobacterium group</taxon>
        <taxon>Allorhizobium</taxon>
    </lineage>
</organism>
<dbReference type="Proteomes" id="UP000544107">
    <property type="component" value="Unassembled WGS sequence"/>
</dbReference>
<name>A0A1Q9A2R4_9HYPH</name>
<dbReference type="STRING" id="887144.BJF91_16935"/>
<protein>
    <submittedName>
        <fullName evidence="2">Uncharacterized protein</fullName>
    </submittedName>
</protein>
<evidence type="ECO:0000313" key="4">
    <source>
        <dbReference type="Proteomes" id="UP000544107"/>
    </source>
</evidence>
<evidence type="ECO:0000313" key="1">
    <source>
        <dbReference type="EMBL" id="MBB4005770.1"/>
    </source>
</evidence>
<evidence type="ECO:0000313" key="3">
    <source>
        <dbReference type="Proteomes" id="UP000185598"/>
    </source>
</evidence>
<comment type="caution">
    <text evidence="2">The sequence shown here is derived from an EMBL/GenBank/DDBJ whole genome shotgun (WGS) entry which is preliminary data.</text>
</comment>
<sequence>MATPEDTRKGQHFLQSPECRTLTVLHLVKMRDATNYDHLCLPESEPKPAPLMNRPQGTGSTAALYMECQRLQEERRLNSIPARVRRNANPRLFQVYPCQVSVGAPPNTPERYHQLEAISKSVNDRSERMPLMLLSGLLSLFLNGPYGS</sequence>
<dbReference type="EMBL" id="JACIED010000001">
    <property type="protein sequence ID" value="MBB4005770.1"/>
    <property type="molecule type" value="Genomic_DNA"/>
</dbReference>
<reference evidence="1 4" key="2">
    <citation type="submission" date="2020-08" db="EMBL/GenBank/DDBJ databases">
        <title>Genomic Encyclopedia of Type Strains, Phase IV (KMG-IV): sequencing the most valuable type-strain genomes for metagenomic binning, comparative biology and taxonomic classification.</title>
        <authorList>
            <person name="Goeker M."/>
        </authorList>
    </citation>
    <scope>NUCLEOTIDE SEQUENCE [LARGE SCALE GENOMIC DNA]</scope>
    <source>
        <strain evidence="1 4">DSM 100021</strain>
    </source>
</reference>
<dbReference type="EMBL" id="MKIN01000022">
    <property type="protein sequence ID" value="OLP48822.1"/>
    <property type="molecule type" value="Genomic_DNA"/>
</dbReference>
<evidence type="ECO:0000313" key="2">
    <source>
        <dbReference type="EMBL" id="OLP48822.1"/>
    </source>
</evidence>
<proteinExistence type="predicted"/>
<accession>A0A1Q9A2R4</accession>
<dbReference type="Proteomes" id="UP000185598">
    <property type="component" value="Unassembled WGS sequence"/>
</dbReference>
<keyword evidence="3" id="KW-1185">Reference proteome</keyword>